<dbReference type="PROSITE" id="PS50943">
    <property type="entry name" value="HTH_CROC1"/>
    <property type="match status" value="1"/>
</dbReference>
<evidence type="ECO:0000259" key="2">
    <source>
        <dbReference type="PROSITE" id="PS50943"/>
    </source>
</evidence>
<evidence type="ECO:0000256" key="1">
    <source>
        <dbReference type="SAM" id="MobiDB-lite"/>
    </source>
</evidence>
<dbReference type="InterPro" id="IPR001387">
    <property type="entry name" value="Cro/C1-type_HTH"/>
</dbReference>
<gene>
    <name evidence="3" type="ORF">SAMN05660657_03607</name>
</gene>
<dbReference type="Pfam" id="PF13560">
    <property type="entry name" value="HTH_31"/>
    <property type="match status" value="1"/>
</dbReference>
<dbReference type="EMBL" id="FPBA01000014">
    <property type="protein sequence ID" value="SFT86952.1"/>
    <property type="molecule type" value="Genomic_DNA"/>
</dbReference>
<protein>
    <submittedName>
        <fullName evidence="3">Predicted ATPase</fullName>
    </submittedName>
</protein>
<dbReference type="SMART" id="SM00028">
    <property type="entry name" value="TPR"/>
    <property type="match status" value="3"/>
</dbReference>
<dbReference type="PANTHER" id="PTHR47691:SF3">
    <property type="entry name" value="HTH-TYPE TRANSCRIPTIONAL REGULATOR RV0890C-RELATED"/>
    <property type="match status" value="1"/>
</dbReference>
<dbReference type="Pfam" id="PF13424">
    <property type="entry name" value="TPR_12"/>
    <property type="match status" value="1"/>
</dbReference>
<dbReference type="InterPro" id="IPR019734">
    <property type="entry name" value="TPR_rpt"/>
</dbReference>
<dbReference type="GO" id="GO:0016887">
    <property type="term" value="F:ATP hydrolysis activity"/>
    <property type="evidence" value="ECO:0007669"/>
    <property type="project" value="InterPro"/>
</dbReference>
<dbReference type="SUPFAM" id="SSF47413">
    <property type="entry name" value="lambda repressor-like DNA-binding domains"/>
    <property type="match status" value="1"/>
</dbReference>
<dbReference type="Pfam" id="PF13401">
    <property type="entry name" value="AAA_22"/>
    <property type="match status" value="1"/>
</dbReference>
<dbReference type="InterPro" id="IPR049945">
    <property type="entry name" value="AAA_22"/>
</dbReference>
<dbReference type="Gene3D" id="3.40.50.300">
    <property type="entry name" value="P-loop containing nucleotide triphosphate hydrolases"/>
    <property type="match status" value="1"/>
</dbReference>
<dbReference type="AlphaFoldDB" id="A0A1I7BIH5"/>
<dbReference type="PRINTS" id="PR00364">
    <property type="entry name" value="DISEASERSIST"/>
</dbReference>
<evidence type="ECO:0000313" key="4">
    <source>
        <dbReference type="Proteomes" id="UP000199546"/>
    </source>
</evidence>
<dbReference type="InterPro" id="IPR011990">
    <property type="entry name" value="TPR-like_helical_dom_sf"/>
</dbReference>
<feature type="domain" description="HTH cro/C1-type" evidence="2">
    <location>
        <begin position="13"/>
        <end position="68"/>
    </location>
</feature>
<dbReference type="Proteomes" id="UP000199546">
    <property type="component" value="Unassembled WGS sequence"/>
</dbReference>
<feature type="compositionally biased region" description="Low complexity" evidence="1">
    <location>
        <begin position="79"/>
        <end position="95"/>
    </location>
</feature>
<dbReference type="SUPFAM" id="SSF48452">
    <property type="entry name" value="TPR-like"/>
    <property type="match status" value="2"/>
</dbReference>
<dbReference type="PANTHER" id="PTHR47691">
    <property type="entry name" value="REGULATOR-RELATED"/>
    <property type="match status" value="1"/>
</dbReference>
<dbReference type="RefSeq" id="WP_093581406.1">
    <property type="nucleotide sequence ID" value="NZ_FPBA01000014.1"/>
</dbReference>
<dbReference type="InterPro" id="IPR058852">
    <property type="entry name" value="HTH_77"/>
</dbReference>
<dbReference type="InterPro" id="IPR027417">
    <property type="entry name" value="P-loop_NTPase"/>
</dbReference>
<dbReference type="Pfam" id="PF25872">
    <property type="entry name" value="HTH_77"/>
    <property type="match status" value="1"/>
</dbReference>
<evidence type="ECO:0000313" key="3">
    <source>
        <dbReference type="EMBL" id="SFT86952.1"/>
    </source>
</evidence>
<dbReference type="Gene3D" id="1.25.40.10">
    <property type="entry name" value="Tetratricopeptide repeat domain"/>
    <property type="match status" value="1"/>
</dbReference>
<reference evidence="4" key="1">
    <citation type="submission" date="2016-10" db="EMBL/GenBank/DDBJ databases">
        <authorList>
            <person name="Varghese N."/>
            <person name="Submissions S."/>
        </authorList>
    </citation>
    <scope>NUCLEOTIDE SEQUENCE [LARGE SCALE GENOMIC DNA]</scope>
    <source>
        <strain evidence="4">DSM 46136</strain>
    </source>
</reference>
<dbReference type="SUPFAM" id="SSF52540">
    <property type="entry name" value="P-loop containing nucleoside triphosphate hydrolases"/>
    <property type="match status" value="1"/>
</dbReference>
<dbReference type="OrthoDB" id="3755432at2"/>
<organism evidence="3 4">
    <name type="scientific">Geodermatophilus amargosae</name>
    <dbReference type="NCBI Taxonomy" id="1296565"/>
    <lineage>
        <taxon>Bacteria</taxon>
        <taxon>Bacillati</taxon>
        <taxon>Actinomycetota</taxon>
        <taxon>Actinomycetes</taxon>
        <taxon>Geodermatophilales</taxon>
        <taxon>Geodermatophilaceae</taxon>
        <taxon>Geodermatophilus</taxon>
    </lineage>
</organism>
<sequence length="785" mass="82571">MSLSGVEAFGARLRRLRHAAGLTQELLAHSAGLSTNAVSQLERGLRRHPYPHTLGALADALGLDGAERAAFVARPAPPDSSAGSGSSSTLADGSPGADTSLIGRDDEAKSLVSRLTGVAGGRLLTLTGPGGVGKTRLAGDLAARMRSAFADGVVFVPLASLTDPSLVVPTIARAVGLREEAQTHPGELLSEHLRDKSLLLVLDNCEHLLAAAPRIAELLSVCPGLRILATSRSRLGVRGERAYPVEPLAVPEAGAATDVDRVSNAPAVQLFLARAQDADPEFALTPDNVEEIAEISRRLSGLPLALEVAAARVRFLGSTQLLARLDEVMGLRGARDLPERQRTLRATLDWSHDLLSSAEQVLFHRLAVFAGGFDLEAAEAVSAGGVLTPDVVLASLENLWEQALVRTAAVSGPAGVRYGMLEPVRQYALERLADSGEEDGARARHAAWYLTLAERVEPELSGSEQTGWLEVLEAEHGNFRAALAQTLRRTEDDTALRLAVALRLFWYVRGHLQEGRRWLQEALTACPSAAPPLRGAALEALGHIAVKQGDIAAAESSYAQALALARTSASTPATAAATGGLAVVALWTGAHERATQLSRQSIALWRQTDNASGLASALNAAGLVEIQRGRHRDAIVLLEEGLAVSKAAGDQGLTAAHLNKLGWCSLEDGHLDQAARSFGDALARFARLGEQWLAADCLDGLARVSLAQGRPTRAARLWGAADAQCVVIGATTLPLDPSVYECLTSRARDEMGEDAFAEAWAQGAALSPDRVLGEALAGIAIEGAE</sequence>
<dbReference type="GO" id="GO:0003677">
    <property type="term" value="F:DNA binding"/>
    <property type="evidence" value="ECO:0007669"/>
    <property type="project" value="InterPro"/>
</dbReference>
<accession>A0A1I7BIH5</accession>
<dbReference type="SMART" id="SM00530">
    <property type="entry name" value="HTH_XRE"/>
    <property type="match status" value="1"/>
</dbReference>
<feature type="region of interest" description="Disordered" evidence="1">
    <location>
        <begin position="74"/>
        <end position="103"/>
    </location>
</feature>
<dbReference type="Gene3D" id="1.10.260.40">
    <property type="entry name" value="lambda repressor-like DNA-binding domains"/>
    <property type="match status" value="1"/>
</dbReference>
<dbReference type="CDD" id="cd00093">
    <property type="entry name" value="HTH_XRE"/>
    <property type="match status" value="1"/>
</dbReference>
<name>A0A1I7BIH5_9ACTN</name>
<dbReference type="STRING" id="1296565.SAMN05660657_03607"/>
<dbReference type="InterPro" id="IPR010982">
    <property type="entry name" value="Lambda_DNA-bd_dom_sf"/>
</dbReference>
<proteinExistence type="predicted"/>
<keyword evidence="4" id="KW-1185">Reference proteome</keyword>